<evidence type="ECO:0000256" key="7">
    <source>
        <dbReference type="RuleBase" id="RU362063"/>
    </source>
</evidence>
<keyword evidence="10" id="KW-0282">Flagellum</keyword>
<feature type="chain" id="PRO_5005108415" description="Flagella basal body P-ring formation protein FlgA" evidence="7">
    <location>
        <begin position="41"/>
        <end position="248"/>
    </location>
</feature>
<keyword evidence="11" id="KW-1185">Reference proteome</keyword>
<organism evidence="10 11">
    <name type="scientific">Vibrio navarrensis</name>
    <dbReference type="NCBI Taxonomy" id="29495"/>
    <lineage>
        <taxon>Bacteria</taxon>
        <taxon>Pseudomonadati</taxon>
        <taxon>Pseudomonadota</taxon>
        <taxon>Gammaproteobacteria</taxon>
        <taxon>Vibrionales</taxon>
        <taxon>Vibrionaceae</taxon>
        <taxon>Vibrio</taxon>
    </lineage>
</organism>
<dbReference type="PANTHER" id="PTHR36307:SF1">
    <property type="entry name" value="FLAGELLA BASAL BODY P-RING FORMATION PROTEIN FLGA"/>
    <property type="match status" value="1"/>
</dbReference>
<keyword evidence="7" id="KW-1005">Bacterial flagellum biogenesis</keyword>
<reference evidence="9" key="2">
    <citation type="submission" date="2023-10" db="EMBL/GenBank/DDBJ databases">
        <authorList>
            <consortium name="PulseNet: The National Subtyping Network for Foodborne Disease Surveillance"/>
        </authorList>
    </citation>
    <scope>NUCLEOTIDE SEQUENCE</scope>
    <source>
        <strain evidence="9">PNUSAV004886</strain>
    </source>
</reference>
<proteinExistence type="inferred from homology"/>
<dbReference type="GO" id="GO:0044780">
    <property type="term" value="P:bacterial-type flagellum assembly"/>
    <property type="evidence" value="ECO:0007669"/>
    <property type="project" value="InterPro"/>
</dbReference>
<evidence type="ECO:0000259" key="8">
    <source>
        <dbReference type="SMART" id="SM00858"/>
    </source>
</evidence>
<dbReference type="Proteomes" id="UP000029994">
    <property type="component" value="Unassembled WGS sequence"/>
</dbReference>
<evidence type="ECO:0000256" key="6">
    <source>
        <dbReference type="ARBA" id="ARBA00025643"/>
    </source>
</evidence>
<dbReference type="Gene3D" id="2.30.30.760">
    <property type="match status" value="1"/>
</dbReference>
<dbReference type="InterPro" id="IPR039246">
    <property type="entry name" value="Flagellar_FlgA"/>
</dbReference>
<keyword evidence="4 7" id="KW-0732">Signal</keyword>
<feature type="signal peptide" evidence="7">
    <location>
        <begin position="1"/>
        <end position="40"/>
    </location>
</feature>
<evidence type="ECO:0000313" key="9">
    <source>
        <dbReference type="EMBL" id="ELN6932939.1"/>
    </source>
</evidence>
<dbReference type="RefSeq" id="WP_039424608.1">
    <property type="nucleotide sequence ID" value="NZ_CAWPVW010000131.1"/>
</dbReference>
<comment type="caution">
    <text evidence="10">The sequence shown here is derived from an EMBL/GenBank/DDBJ whole genome shotgun (WGS) entry which is preliminary data.</text>
</comment>
<dbReference type="SMART" id="SM00858">
    <property type="entry name" value="SAF"/>
    <property type="match status" value="1"/>
</dbReference>
<keyword evidence="10" id="KW-0969">Cilium</keyword>
<comment type="subcellular location">
    <subcellularLocation>
        <location evidence="1 7">Periplasm</location>
    </subcellularLocation>
</comment>
<dbReference type="PANTHER" id="PTHR36307">
    <property type="entry name" value="FLAGELLA BASAL BODY P-RING FORMATION PROTEIN FLGA"/>
    <property type="match status" value="1"/>
</dbReference>
<dbReference type="GO" id="GO:0042597">
    <property type="term" value="C:periplasmic space"/>
    <property type="evidence" value="ECO:0007669"/>
    <property type="project" value="UniProtKB-SubCell"/>
</dbReference>
<gene>
    <name evidence="9" type="primary">flgA</name>
    <name evidence="10" type="ORF">EA26_04685</name>
    <name evidence="9" type="ORF">RZY48_002357</name>
</gene>
<feature type="domain" description="SAF" evidence="8">
    <location>
        <begin position="126"/>
        <end position="188"/>
    </location>
</feature>
<keyword evidence="10" id="KW-0966">Cell projection</keyword>
<dbReference type="Proteomes" id="UP001253463">
    <property type="component" value="Unassembled WGS sequence"/>
</dbReference>
<dbReference type="eggNOG" id="COG1261">
    <property type="taxonomic scope" value="Bacteria"/>
</dbReference>
<dbReference type="InterPro" id="IPR013974">
    <property type="entry name" value="SAF"/>
</dbReference>
<name>A0A099LT40_9VIBR</name>
<accession>A0A099LT40</accession>
<dbReference type="STRING" id="29495.EA26_04685"/>
<reference evidence="10 11" key="1">
    <citation type="submission" date="2014-04" db="EMBL/GenBank/DDBJ databases">
        <title>Genome sequencing of Vibrio navarrensis strains.</title>
        <authorList>
            <person name="Gladney L.M."/>
            <person name="Katz L.S."/>
            <person name="Marino-Ramirez L."/>
            <person name="Jordan I.K."/>
        </authorList>
    </citation>
    <scope>NUCLEOTIDE SEQUENCE [LARGE SCALE GENOMIC DNA]</scope>
    <source>
        <strain evidence="10 11">ATCC 51183</strain>
    </source>
</reference>
<dbReference type="InterPro" id="IPR041231">
    <property type="entry name" value="FlgA_N"/>
</dbReference>
<dbReference type="EMBL" id="JMCG01000001">
    <property type="protein sequence ID" value="KGK10631.1"/>
    <property type="molecule type" value="Genomic_DNA"/>
</dbReference>
<evidence type="ECO:0000256" key="3">
    <source>
        <dbReference type="ARBA" id="ARBA00014754"/>
    </source>
</evidence>
<comment type="function">
    <text evidence="6 7">Involved in the assembly process of the P-ring formation. It may associate with FlgF on the rod constituting a structure essential for the P-ring assembly or may act as a modulator protein for the P-ring assembly.</text>
</comment>
<evidence type="ECO:0000256" key="4">
    <source>
        <dbReference type="ARBA" id="ARBA00022729"/>
    </source>
</evidence>
<sequence>MAHSNTCLYSFTISKCRAFFKSYAKSIGILLTLFSFFAHAATENQIKQIQLAAEEHILANVEQPPGGELSVSAANIDSRIKATDCPVALSTSANSDNANRSNINVLVECPPDDWQVYVPVRLSIAIPMVVATRTLARGEVISLGDVNHEMIELQRFRKEGFAESSQVVGAKVKRTIRLGDVIERGDVCVVCRNEKVIIKASQDGMVITTQGTALQDGAAGEQVRVKNDKSQRIIEGIVSGIAEVTVQF</sequence>
<evidence type="ECO:0000256" key="2">
    <source>
        <dbReference type="ARBA" id="ARBA00010474"/>
    </source>
</evidence>
<protein>
    <recommendedName>
        <fullName evidence="3 7">Flagella basal body P-ring formation protein FlgA</fullName>
    </recommendedName>
</protein>
<dbReference type="NCBIfam" id="TIGR03170">
    <property type="entry name" value="flgA_cterm"/>
    <property type="match status" value="1"/>
</dbReference>
<evidence type="ECO:0000256" key="1">
    <source>
        <dbReference type="ARBA" id="ARBA00004418"/>
    </source>
</evidence>
<comment type="similarity">
    <text evidence="2 7">Belongs to the FlgA family.</text>
</comment>
<keyword evidence="5 7" id="KW-0574">Periplasm</keyword>
<dbReference type="GeneID" id="43682496"/>
<dbReference type="Pfam" id="PF17656">
    <property type="entry name" value="ChapFlgA_N"/>
    <property type="match status" value="1"/>
</dbReference>
<dbReference type="Pfam" id="PF13144">
    <property type="entry name" value="ChapFlgA"/>
    <property type="match status" value="1"/>
</dbReference>
<dbReference type="Gene3D" id="3.90.1210.10">
    <property type="entry name" value="Antifreeze-like/N-acetylneuraminic acid synthase C-terminal domain"/>
    <property type="match status" value="1"/>
</dbReference>
<evidence type="ECO:0000313" key="11">
    <source>
        <dbReference type="Proteomes" id="UP000029994"/>
    </source>
</evidence>
<dbReference type="InterPro" id="IPR017585">
    <property type="entry name" value="SAF_FlgA"/>
</dbReference>
<dbReference type="CDD" id="cd11614">
    <property type="entry name" value="SAF_CpaB_FlgA_like"/>
    <property type="match status" value="1"/>
</dbReference>
<dbReference type="AlphaFoldDB" id="A0A099LT40"/>
<evidence type="ECO:0000313" key="10">
    <source>
        <dbReference type="EMBL" id="KGK10631.1"/>
    </source>
</evidence>
<dbReference type="EMBL" id="ABNSCA010000005">
    <property type="protein sequence ID" value="ELN6932939.1"/>
    <property type="molecule type" value="Genomic_DNA"/>
</dbReference>
<evidence type="ECO:0000256" key="5">
    <source>
        <dbReference type="ARBA" id="ARBA00022764"/>
    </source>
</evidence>